<keyword evidence="3" id="KW-0812">Transmembrane</keyword>
<dbReference type="Pfam" id="PF00860">
    <property type="entry name" value="Xan_ur_permease"/>
    <property type="match status" value="1"/>
</dbReference>
<evidence type="ECO:0000256" key="3">
    <source>
        <dbReference type="ARBA" id="ARBA00022692"/>
    </source>
</evidence>
<reference evidence="6" key="1">
    <citation type="submission" date="2023-02" db="EMBL/GenBank/DDBJ databases">
        <title>Genome of toxic invasive species Heracleum sosnowskyi carries increased number of genes despite the absence of recent whole-genome duplications.</title>
        <authorList>
            <person name="Schelkunov M."/>
            <person name="Shtratnikova V."/>
            <person name="Makarenko M."/>
            <person name="Klepikova A."/>
            <person name="Omelchenko D."/>
            <person name="Novikova G."/>
            <person name="Obukhova E."/>
            <person name="Bogdanov V."/>
            <person name="Penin A."/>
            <person name="Logacheva M."/>
        </authorList>
    </citation>
    <scope>NUCLEOTIDE SEQUENCE</scope>
    <source>
        <strain evidence="6">Hsosn_3</strain>
        <tissue evidence="6">Leaf</tissue>
    </source>
</reference>
<evidence type="ECO:0000313" key="7">
    <source>
        <dbReference type="Proteomes" id="UP001237642"/>
    </source>
</evidence>
<dbReference type="GO" id="GO:0022857">
    <property type="term" value="F:transmembrane transporter activity"/>
    <property type="evidence" value="ECO:0007669"/>
    <property type="project" value="InterPro"/>
</dbReference>
<evidence type="ECO:0000256" key="5">
    <source>
        <dbReference type="ARBA" id="ARBA00023136"/>
    </source>
</evidence>
<keyword evidence="7" id="KW-1185">Reference proteome</keyword>
<comment type="similarity">
    <text evidence="2">Belongs to the nucleobase:cation symporter-2 (NCS2) (TC 2.A.40) family.</text>
</comment>
<dbReference type="Proteomes" id="UP001237642">
    <property type="component" value="Unassembled WGS sequence"/>
</dbReference>
<dbReference type="GO" id="GO:0016020">
    <property type="term" value="C:membrane"/>
    <property type="evidence" value="ECO:0007669"/>
    <property type="project" value="UniProtKB-SubCell"/>
</dbReference>
<organism evidence="6 7">
    <name type="scientific">Heracleum sosnowskyi</name>
    <dbReference type="NCBI Taxonomy" id="360622"/>
    <lineage>
        <taxon>Eukaryota</taxon>
        <taxon>Viridiplantae</taxon>
        <taxon>Streptophyta</taxon>
        <taxon>Embryophyta</taxon>
        <taxon>Tracheophyta</taxon>
        <taxon>Spermatophyta</taxon>
        <taxon>Magnoliopsida</taxon>
        <taxon>eudicotyledons</taxon>
        <taxon>Gunneridae</taxon>
        <taxon>Pentapetalae</taxon>
        <taxon>asterids</taxon>
        <taxon>campanulids</taxon>
        <taxon>Apiales</taxon>
        <taxon>Apiaceae</taxon>
        <taxon>Apioideae</taxon>
        <taxon>apioid superclade</taxon>
        <taxon>Tordylieae</taxon>
        <taxon>Tordyliinae</taxon>
        <taxon>Heracleum</taxon>
    </lineage>
</organism>
<protein>
    <submittedName>
        <fullName evidence="6">Uncharacterized protein</fullName>
    </submittedName>
</protein>
<evidence type="ECO:0000256" key="2">
    <source>
        <dbReference type="ARBA" id="ARBA00008821"/>
    </source>
</evidence>
<name>A0AAD8I767_9APIA</name>
<evidence type="ECO:0000256" key="4">
    <source>
        <dbReference type="ARBA" id="ARBA00022989"/>
    </source>
</evidence>
<comment type="caution">
    <text evidence="6">The sequence shown here is derived from an EMBL/GenBank/DDBJ whole genome shotgun (WGS) entry which is preliminary data.</text>
</comment>
<dbReference type="AlphaFoldDB" id="A0AAD8I767"/>
<evidence type="ECO:0000313" key="6">
    <source>
        <dbReference type="EMBL" id="KAK1378790.1"/>
    </source>
</evidence>
<dbReference type="EMBL" id="JAUIZM010000006">
    <property type="protein sequence ID" value="KAK1378790.1"/>
    <property type="molecule type" value="Genomic_DNA"/>
</dbReference>
<gene>
    <name evidence="6" type="ORF">POM88_025534</name>
</gene>
<dbReference type="InterPro" id="IPR006043">
    <property type="entry name" value="NCS2"/>
</dbReference>
<evidence type="ECO:0000256" key="1">
    <source>
        <dbReference type="ARBA" id="ARBA00004141"/>
    </source>
</evidence>
<dbReference type="PANTHER" id="PTHR11119">
    <property type="entry name" value="XANTHINE-URACIL / VITAMIN C PERMEASE FAMILY MEMBER"/>
    <property type="match status" value="1"/>
</dbReference>
<proteinExistence type="inferred from homology"/>
<comment type="subcellular location">
    <subcellularLocation>
        <location evidence="1">Membrane</location>
        <topology evidence="1">Multi-pass membrane protein</topology>
    </subcellularLocation>
</comment>
<accession>A0AAD8I767</accession>
<keyword evidence="4" id="KW-1133">Transmembrane helix</keyword>
<reference evidence="6" key="2">
    <citation type="submission" date="2023-05" db="EMBL/GenBank/DDBJ databases">
        <authorList>
            <person name="Schelkunov M.I."/>
        </authorList>
    </citation>
    <scope>NUCLEOTIDE SEQUENCE</scope>
    <source>
        <strain evidence="6">Hsosn_3</strain>
        <tissue evidence="6">Leaf</tissue>
    </source>
</reference>
<keyword evidence="5" id="KW-0472">Membrane</keyword>
<sequence>MLSYVFVAKSSHTTSFGALSAIGPSPAMNSGILTWSDGPDKKTTDALTSCRTDRAGLVNAAPWFYIPYPFQWGAPTFTTGEAFAMIVSSFVASIESTGTYIATARYGSATPVPPSIMSRGIGDRLLLIIQGSLLCPFRTDGTACLYYKTSSLQAT</sequence>